<dbReference type="AlphaFoldDB" id="Q3B3W4"/>
<protein>
    <recommendedName>
        <fullName evidence="4">Carboxypeptidase regulatory-like domain-containing protein</fullName>
    </recommendedName>
</protein>
<reference evidence="3" key="1">
    <citation type="submission" date="2005-08" db="EMBL/GenBank/DDBJ databases">
        <title>Complete sequence of Pelodictyon luteolum DSM 273.</title>
        <authorList>
            <consortium name="US DOE Joint Genome Institute"/>
            <person name="Copeland A."/>
            <person name="Lucas S."/>
            <person name="Lapidus A."/>
            <person name="Barry K."/>
            <person name="Detter J.C."/>
            <person name="Glavina T."/>
            <person name="Hammon N."/>
            <person name="Israni S."/>
            <person name="Pitluck S."/>
            <person name="Bryant D."/>
            <person name="Schmutz J."/>
            <person name="Larimer F."/>
            <person name="Land M."/>
            <person name="Kyrpides N."/>
            <person name="Ivanova N."/>
            <person name="Richardson P."/>
        </authorList>
    </citation>
    <scope>NUCLEOTIDE SEQUENCE [LARGE SCALE GENOMIC DNA]</scope>
    <source>
        <strain evidence="3">DSM 273 / BCRC 81028 / 2530</strain>
    </source>
</reference>
<name>Q3B3W4_CHLL3</name>
<sequence length="869" mass="95032">MLLPFLCIMLMPLPAAHAAEGILQNDTPKALSSTPRASMSDAEPLLVGIYFNRVLQAEETIYHESEEYWMPFELFLKQTGLKEQERQGSVASYATNLGTLRFDTASLKEFEGTVCIAFTDLKTVFISTPVFDYSLFAVMLNIPWQPGARPKREREVPDIKAPAGTVSYVGLEARGSYDFESATNKSMLVESAGRGLGGVWNITGSGESNEAGDTFTPTRYTWTTFNRNLAFRIGTGYSGSYSLIGPSYMTGVQFGWNNHSIIRQLDAEQGYGSDSFLSFDSNQLRTLEGSGPPGGIAELRFDGEVVARQRLKLDGRFAFENVRMDSDLRKTEVYIYFRSINENPLKVIDFSQTVASRSLPAGEIMVRGGAGRTGNVLDGESGSSRNNEAFANVLYGISQRVTLETAIQENPATGTPDMLAGTVLSIANNWTTALYGAQSNRHSAADVRVEGGNRNWNASYWGSLQDAGYGSATAAKEQRHALRLSLRPMQELTLQAIGSYQVQADSLTLHYLLPAGTIAPLTWLSLSATPHDDKTYRYESWVRLGNNDRLRGIYDNAIVSLDYQHNLSRQLNMRLVNDYAFKSGDMVTNFGIDWYPGNSSSDIIATVLSYSGGSYGISGSWSRYLNTGLRFAMQYTFNMNNAANLATTDIESAYGSSTTSAKSISLSMSWDLGWSNRGFIPINRNAVTLTRGALAGSLDIANESSLSASDINDIQILLNGRRMQQRQLNGDFFVGGLPPGIYRVSVDQENLPIELVTEKNEVRVEIKNGAVTGMKIPVYAEYGAAGMVRGAGGESIGGAVVRVSDAEGTTIKKAVTNQFGYYRVDGLRAGTYQAVVESNGGIRIESPSKMQFSIIDDYVFNVNLTAADH</sequence>
<feature type="chain" id="PRO_5004224242" description="Carboxypeptidase regulatory-like domain-containing protein" evidence="1">
    <location>
        <begin position="19"/>
        <end position="869"/>
    </location>
</feature>
<dbReference type="eggNOG" id="COG3188">
    <property type="taxonomic scope" value="Bacteria"/>
</dbReference>
<dbReference type="EMBL" id="CP000096">
    <property type="protein sequence ID" value="ABB23967.1"/>
    <property type="molecule type" value="Genomic_DNA"/>
</dbReference>
<evidence type="ECO:0000313" key="2">
    <source>
        <dbReference type="EMBL" id="ABB23967.1"/>
    </source>
</evidence>
<dbReference type="Gene3D" id="2.60.40.10">
    <property type="entry name" value="Immunoglobulins"/>
    <property type="match status" value="1"/>
</dbReference>
<evidence type="ECO:0000313" key="3">
    <source>
        <dbReference type="Proteomes" id="UP000002709"/>
    </source>
</evidence>
<evidence type="ECO:0008006" key="4">
    <source>
        <dbReference type="Google" id="ProtNLM"/>
    </source>
</evidence>
<dbReference type="SUPFAM" id="SSF49478">
    <property type="entry name" value="Cna protein B-type domain"/>
    <property type="match status" value="1"/>
</dbReference>
<accession>Q3B3W4</accession>
<gene>
    <name evidence="2" type="ordered locus">Plut_1105</name>
</gene>
<proteinExistence type="predicted"/>
<keyword evidence="1" id="KW-0732">Signal</keyword>
<dbReference type="OrthoDB" id="6652544at2"/>
<dbReference type="STRING" id="319225.Plut_1105"/>
<keyword evidence="3" id="KW-1185">Reference proteome</keyword>
<dbReference type="Proteomes" id="UP000002709">
    <property type="component" value="Chromosome"/>
</dbReference>
<dbReference type="KEGG" id="plt:Plut_1105"/>
<evidence type="ECO:0000256" key="1">
    <source>
        <dbReference type="SAM" id="SignalP"/>
    </source>
</evidence>
<feature type="signal peptide" evidence="1">
    <location>
        <begin position="1"/>
        <end position="18"/>
    </location>
</feature>
<dbReference type="InterPro" id="IPR013783">
    <property type="entry name" value="Ig-like_fold"/>
</dbReference>
<organism evidence="2 3">
    <name type="scientific">Chlorobium luteolum (strain DSM 273 / BCRC 81028 / 2530)</name>
    <name type="common">Pelodictyon luteolum</name>
    <dbReference type="NCBI Taxonomy" id="319225"/>
    <lineage>
        <taxon>Bacteria</taxon>
        <taxon>Pseudomonadati</taxon>
        <taxon>Chlorobiota</taxon>
        <taxon>Chlorobiia</taxon>
        <taxon>Chlorobiales</taxon>
        <taxon>Chlorobiaceae</taxon>
        <taxon>Chlorobium/Pelodictyon group</taxon>
        <taxon>Pelodictyon</taxon>
    </lineage>
</organism>
<dbReference type="HOGENOM" id="CLU_005413_0_0_10"/>
<dbReference type="Pfam" id="PF13620">
    <property type="entry name" value="CarboxypepD_reg"/>
    <property type="match status" value="1"/>
</dbReference>